<evidence type="ECO:0000259" key="1">
    <source>
        <dbReference type="Pfam" id="PF13403"/>
    </source>
</evidence>
<dbReference type="EMBL" id="FOZM01000001">
    <property type="protein sequence ID" value="SFS10745.1"/>
    <property type="molecule type" value="Genomic_DNA"/>
</dbReference>
<keyword evidence="3" id="KW-1185">Reference proteome</keyword>
<gene>
    <name evidence="2" type="ORF">SAMN05444714_1238</name>
</gene>
<proteinExistence type="predicted"/>
<evidence type="ECO:0000313" key="2">
    <source>
        <dbReference type="EMBL" id="SFS10745.1"/>
    </source>
</evidence>
<accession>A0A1I6M4V2</accession>
<protein>
    <submittedName>
        <fullName evidence="2">Hint domain-containing protein</fullName>
    </submittedName>
</protein>
<name>A0A1I6M4V2_9RHOB</name>
<evidence type="ECO:0000313" key="3">
    <source>
        <dbReference type="Proteomes" id="UP000198926"/>
    </source>
</evidence>
<dbReference type="Gene3D" id="2.170.16.10">
    <property type="entry name" value="Hedgehog/Intein (Hint) domain"/>
    <property type="match status" value="1"/>
</dbReference>
<dbReference type="GO" id="GO:0016539">
    <property type="term" value="P:intein-mediated protein splicing"/>
    <property type="evidence" value="ECO:0007669"/>
    <property type="project" value="InterPro"/>
</dbReference>
<reference evidence="2 3" key="1">
    <citation type="submission" date="2016-10" db="EMBL/GenBank/DDBJ databases">
        <authorList>
            <person name="de Groot N.N."/>
        </authorList>
    </citation>
    <scope>NUCLEOTIDE SEQUENCE [LARGE SCALE GENOMIC DNA]</scope>
    <source>
        <strain evidence="2 3">DSM 29433</strain>
    </source>
</reference>
<dbReference type="STRING" id="1123755.SAMN05444714_1238"/>
<dbReference type="InterPro" id="IPR028992">
    <property type="entry name" value="Hedgehog/Intein_dom"/>
</dbReference>
<dbReference type="InterPro" id="IPR036844">
    <property type="entry name" value="Hint_dom_sf"/>
</dbReference>
<dbReference type="PROSITE" id="PS50817">
    <property type="entry name" value="INTEIN_N_TER"/>
    <property type="match status" value="1"/>
</dbReference>
<dbReference type="RefSeq" id="WP_090205283.1">
    <property type="nucleotide sequence ID" value="NZ_FOZM01000001.1"/>
</dbReference>
<organism evidence="2 3">
    <name type="scientific">Yoonia litorea</name>
    <dbReference type="NCBI Taxonomy" id="1123755"/>
    <lineage>
        <taxon>Bacteria</taxon>
        <taxon>Pseudomonadati</taxon>
        <taxon>Pseudomonadota</taxon>
        <taxon>Alphaproteobacteria</taxon>
        <taxon>Rhodobacterales</taxon>
        <taxon>Paracoccaceae</taxon>
        <taxon>Yoonia</taxon>
    </lineage>
</organism>
<dbReference type="OrthoDB" id="6305173at2"/>
<dbReference type="AlphaFoldDB" id="A0A1I6M4V2"/>
<sequence>MTLNSENIDAHASNVSDLHDGHTCESEDADLRHLGISDLAFAASGNIAEVHLFDGTVLPITQIDQLIPCFTPGTKIATPKGEVSVERLKVGDRVLTRDNGIRTINWVGHKKLDHLQLKMLKQLRPVLIKAGALGDGKPERDMSVSPMHRMLVVSKLAQKYFDQSEVLVPAKELLQLDGVELADVPYVTYVHFLCDNHEIVLSDGAWSESFQPGDISLKGLDDAQREELFALFPDLKSHEGVKTYRAARRSLSSGEATLLFSG</sequence>
<dbReference type="Pfam" id="PF13403">
    <property type="entry name" value="Hint_2"/>
    <property type="match status" value="1"/>
</dbReference>
<dbReference type="Proteomes" id="UP000198926">
    <property type="component" value="Unassembled WGS sequence"/>
</dbReference>
<dbReference type="SUPFAM" id="SSF51294">
    <property type="entry name" value="Hedgehog/intein (Hint) domain"/>
    <property type="match status" value="1"/>
</dbReference>
<dbReference type="InterPro" id="IPR006141">
    <property type="entry name" value="Intein_N"/>
</dbReference>
<feature type="domain" description="Hedgehog/Intein (Hint)" evidence="1">
    <location>
        <begin position="68"/>
        <end position="214"/>
    </location>
</feature>